<dbReference type="Proteomes" id="UP000076420">
    <property type="component" value="Unassembled WGS sequence"/>
</dbReference>
<evidence type="ECO:0000313" key="4">
    <source>
        <dbReference type="Proteomes" id="UP000076420"/>
    </source>
</evidence>
<feature type="region of interest" description="Disordered" evidence="1">
    <location>
        <begin position="216"/>
        <end position="257"/>
    </location>
</feature>
<feature type="region of interest" description="Disordered" evidence="1">
    <location>
        <begin position="96"/>
        <end position="120"/>
    </location>
</feature>
<gene>
    <name evidence="3" type="primary">106077801</name>
</gene>
<evidence type="ECO:0000313" key="3">
    <source>
        <dbReference type="EnsemblMetazoa" id="BGLB011618-PB"/>
    </source>
</evidence>
<proteinExistence type="predicted"/>
<protein>
    <recommendedName>
        <fullName evidence="2">Smr domain-containing protein</fullName>
    </recommendedName>
</protein>
<dbReference type="PROSITE" id="PS50828">
    <property type="entry name" value="SMR"/>
    <property type="match status" value="1"/>
</dbReference>
<feature type="compositionally biased region" description="Basic and acidic residues" evidence="1">
    <location>
        <begin position="96"/>
        <end position="113"/>
    </location>
</feature>
<accession>A0A2C9K1G8</accession>
<evidence type="ECO:0000256" key="1">
    <source>
        <dbReference type="SAM" id="MobiDB-lite"/>
    </source>
</evidence>
<evidence type="ECO:0000259" key="2">
    <source>
        <dbReference type="PROSITE" id="PS50828"/>
    </source>
</evidence>
<reference evidence="3" key="1">
    <citation type="submission" date="2020-05" db="UniProtKB">
        <authorList>
            <consortium name="EnsemblMetazoa"/>
        </authorList>
    </citation>
    <scope>IDENTIFICATION</scope>
    <source>
        <strain evidence="3">BB02</strain>
    </source>
</reference>
<dbReference type="OrthoDB" id="10476632at2759"/>
<dbReference type="AlphaFoldDB" id="A0A2C9K1G8"/>
<name>A0A2C9K1G8_BIOGL</name>
<dbReference type="InterPro" id="IPR002625">
    <property type="entry name" value="Smr_dom"/>
</dbReference>
<dbReference type="Gene3D" id="3.30.1370.110">
    <property type="match status" value="1"/>
</dbReference>
<sequence length="445" mass="50126">CQLQRIKMGMFKIFRTIALAMRVCTIKFEHFLVDCRECLDLTGLFVASIFKIHECFLNSFLTKTSEISDLQHSEEKVEASAPPKIGALNVKNIEPSKKSFENMKQSGHSENKKPSGHSEMMKISGHSENVKPLGHSEKMKISGQKMNISGHSENVKLSGHSEKMKISGQKMNISGHSENKMPSGHSENMKISGHSENIKPSGHFDNMNPSGQKMKISGQSENIKPSGHSDNMKPVGHSDNMKPSGHSDMKPTGQNIKISGHSENIKISGHSESLKPSGHSENMKSLGHSEKMKIPGLSENMKISGHSEILKPLGHQNESRLYSSPGQAKQSLVPPHQLLRSLSQDSLTGHFVSGNYMTRSSNDRKKKFDKWEPPHKKLDLHKKTVTEAVESFYRFTNRQLQYYKENGYRDEDKYIFVITGHCKNRPDRVARIKPEIERILHEEQL</sequence>
<dbReference type="InterPro" id="IPR036063">
    <property type="entry name" value="Smr_dom_sf"/>
</dbReference>
<organism evidence="3 4">
    <name type="scientific">Biomphalaria glabrata</name>
    <name type="common">Bloodfluke planorb</name>
    <name type="synonym">Freshwater snail</name>
    <dbReference type="NCBI Taxonomy" id="6526"/>
    <lineage>
        <taxon>Eukaryota</taxon>
        <taxon>Metazoa</taxon>
        <taxon>Spiralia</taxon>
        <taxon>Lophotrochozoa</taxon>
        <taxon>Mollusca</taxon>
        <taxon>Gastropoda</taxon>
        <taxon>Heterobranchia</taxon>
        <taxon>Euthyneura</taxon>
        <taxon>Panpulmonata</taxon>
        <taxon>Hygrophila</taxon>
        <taxon>Lymnaeoidea</taxon>
        <taxon>Planorbidae</taxon>
        <taxon>Biomphalaria</taxon>
    </lineage>
</organism>
<dbReference type="VEuPathDB" id="VectorBase:BGLB011618"/>
<dbReference type="EnsemblMetazoa" id="BGLB011618-RB">
    <property type="protein sequence ID" value="BGLB011618-PB"/>
    <property type="gene ID" value="BGLB011618"/>
</dbReference>
<dbReference type="KEGG" id="bgt:106077801"/>
<dbReference type="VEuPathDB" id="VectorBase:BGLAX_026450"/>
<feature type="domain" description="Smr" evidence="2">
    <location>
        <begin position="378"/>
        <end position="445"/>
    </location>
</feature>
<dbReference type="SUPFAM" id="SSF160443">
    <property type="entry name" value="SMR domain-like"/>
    <property type="match status" value="1"/>
</dbReference>